<dbReference type="STRING" id="50429.A0A2B4SIM1"/>
<dbReference type="GO" id="GO:0046872">
    <property type="term" value="F:metal ion binding"/>
    <property type="evidence" value="ECO:0007669"/>
    <property type="project" value="UniProtKB-KW"/>
</dbReference>
<dbReference type="PANTHER" id="PTHR37016:SF3">
    <property type="entry name" value="NEUTRAL PROTEASE 2-RELATED"/>
    <property type="match status" value="1"/>
</dbReference>
<evidence type="ECO:0000256" key="6">
    <source>
        <dbReference type="ARBA" id="ARBA00022833"/>
    </source>
</evidence>
<comment type="cofactor">
    <cofactor evidence="1">
        <name>Zn(2+)</name>
        <dbReference type="ChEBI" id="CHEBI:29105"/>
    </cofactor>
</comment>
<evidence type="ECO:0000259" key="8">
    <source>
        <dbReference type="SMART" id="SM01351"/>
    </source>
</evidence>
<keyword evidence="5" id="KW-0378">Hydrolase</keyword>
<name>A0A2B4SIM1_STYPI</name>
<dbReference type="InterPro" id="IPR050414">
    <property type="entry name" value="Fungal_M35_metalloproteases"/>
</dbReference>
<gene>
    <name evidence="9" type="primary">eprA1</name>
    <name evidence="9" type="ORF">AWC38_SpisGene6287</name>
</gene>
<dbReference type="SMART" id="SM01351">
    <property type="entry name" value="Aspzincin_M35"/>
    <property type="match status" value="1"/>
</dbReference>
<evidence type="ECO:0000256" key="4">
    <source>
        <dbReference type="ARBA" id="ARBA00022723"/>
    </source>
</evidence>
<accession>A0A2B4SIM1</accession>
<reference evidence="10" key="1">
    <citation type="journal article" date="2017" name="bioRxiv">
        <title>Comparative analysis of the genomes of Stylophora pistillata and Acropora digitifera provides evidence for extensive differences between species of corals.</title>
        <authorList>
            <person name="Voolstra C.R."/>
            <person name="Li Y."/>
            <person name="Liew Y.J."/>
            <person name="Baumgarten S."/>
            <person name="Zoccola D."/>
            <person name="Flot J.-F."/>
            <person name="Tambutte S."/>
            <person name="Allemand D."/>
            <person name="Aranda M."/>
        </authorList>
    </citation>
    <scope>NUCLEOTIDE SEQUENCE [LARGE SCALE GENOMIC DNA]</scope>
</reference>
<keyword evidence="10" id="KW-1185">Reference proteome</keyword>
<feature type="domain" description="Lysine-specific metallo-endopeptidase" evidence="8">
    <location>
        <begin position="298"/>
        <end position="425"/>
    </location>
</feature>
<evidence type="ECO:0000256" key="5">
    <source>
        <dbReference type="ARBA" id="ARBA00022801"/>
    </source>
</evidence>
<keyword evidence="3 9" id="KW-0645">Protease</keyword>
<evidence type="ECO:0000313" key="10">
    <source>
        <dbReference type="Proteomes" id="UP000225706"/>
    </source>
</evidence>
<dbReference type="AlphaFoldDB" id="A0A2B4SIM1"/>
<dbReference type="Gene3D" id="2.60.40.2970">
    <property type="match status" value="1"/>
</dbReference>
<dbReference type="Pfam" id="PF14521">
    <property type="entry name" value="Aspzincin_M35"/>
    <property type="match status" value="1"/>
</dbReference>
<dbReference type="EMBL" id="LSMT01000073">
    <property type="protein sequence ID" value="PFX28969.1"/>
    <property type="molecule type" value="Genomic_DNA"/>
</dbReference>
<dbReference type="PANTHER" id="PTHR37016">
    <property type="match status" value="1"/>
</dbReference>
<dbReference type="InterPro" id="IPR024079">
    <property type="entry name" value="MetalloPept_cat_dom_sf"/>
</dbReference>
<evidence type="ECO:0000256" key="3">
    <source>
        <dbReference type="ARBA" id="ARBA00022670"/>
    </source>
</evidence>
<evidence type="ECO:0000313" key="9">
    <source>
        <dbReference type="EMBL" id="PFX28969.1"/>
    </source>
</evidence>
<evidence type="ECO:0000256" key="2">
    <source>
        <dbReference type="ARBA" id="ARBA00010279"/>
    </source>
</evidence>
<keyword evidence="6" id="KW-0862">Zinc</keyword>
<sequence length="434" mass="47904">MVVMGNEECVTTPLLIRPASLNKNDVLTLGLSVAPLNSCQIKPQPSNLSLGLSVAPPNSCETHSQFAMKFLWVLLIWCLTNDAKGVRLHTFGKRIFSSHLICAPKYETADKIECKFHLTNNGKQDYSVLKWHTPLDGLKSDCLTVISNGKKLQYDGIYLRRSAPGPDQYLLIKAGKTVSSTFDVSDAYDMTKAGLYSIAVDTNLEYLAGSLSEGRVTQAEVGHLSSPAVSYKISKGSFSKGTLGERARSLKRTNQLSMRSSPCPDNGADDFVGGSKWLRNSTKKAFKIAIACMNLAIKYLKDKPEEAKEWFGTASEKAKGLLKETVGKLQGKWHITFDFKGDQCSDQIIAYTFYEACSLYLCKAYKKKKTFRGKDSKMSTIVHQLTHAITNTADYAHGPERVKKLASDKPERAASNAANYAHLVESLPLKCLLF</sequence>
<dbReference type="GO" id="GO:0004222">
    <property type="term" value="F:metalloendopeptidase activity"/>
    <property type="evidence" value="ECO:0007669"/>
    <property type="project" value="InterPro"/>
</dbReference>
<proteinExistence type="inferred from homology"/>
<comment type="caution">
    <text evidence="9">The sequence shown here is derived from an EMBL/GenBank/DDBJ whole genome shotgun (WGS) entry which is preliminary data.</text>
</comment>
<dbReference type="InterPro" id="IPR029463">
    <property type="entry name" value="Lys_MEP"/>
</dbReference>
<organism evidence="9 10">
    <name type="scientific">Stylophora pistillata</name>
    <name type="common">Smooth cauliflower coral</name>
    <dbReference type="NCBI Taxonomy" id="50429"/>
    <lineage>
        <taxon>Eukaryota</taxon>
        <taxon>Metazoa</taxon>
        <taxon>Cnidaria</taxon>
        <taxon>Anthozoa</taxon>
        <taxon>Hexacorallia</taxon>
        <taxon>Scleractinia</taxon>
        <taxon>Astrocoeniina</taxon>
        <taxon>Pocilloporidae</taxon>
        <taxon>Stylophora</taxon>
    </lineage>
</organism>
<dbReference type="OrthoDB" id="5976123at2759"/>
<dbReference type="Gene3D" id="3.40.390.10">
    <property type="entry name" value="Collagenase (Catalytic Domain)"/>
    <property type="match status" value="1"/>
</dbReference>
<evidence type="ECO:0000256" key="1">
    <source>
        <dbReference type="ARBA" id="ARBA00001947"/>
    </source>
</evidence>
<dbReference type="Proteomes" id="UP000225706">
    <property type="component" value="Unassembled WGS sequence"/>
</dbReference>
<keyword evidence="7" id="KW-0482">Metalloprotease</keyword>
<protein>
    <submittedName>
        <fullName evidence="9">Extracellular protease</fullName>
    </submittedName>
</protein>
<dbReference type="GO" id="GO:0006508">
    <property type="term" value="P:proteolysis"/>
    <property type="evidence" value="ECO:0007669"/>
    <property type="project" value="UniProtKB-KW"/>
</dbReference>
<dbReference type="SUPFAM" id="SSF55486">
    <property type="entry name" value="Metalloproteases ('zincins'), catalytic domain"/>
    <property type="match status" value="1"/>
</dbReference>
<comment type="similarity">
    <text evidence="2">Belongs to the peptidase M35 family.</text>
</comment>
<evidence type="ECO:0000256" key="7">
    <source>
        <dbReference type="ARBA" id="ARBA00023049"/>
    </source>
</evidence>
<keyword evidence="4" id="KW-0479">Metal-binding</keyword>